<reference evidence="1" key="1">
    <citation type="submission" date="2022-04" db="EMBL/GenBank/DDBJ databases">
        <title>Jade perch genome.</title>
        <authorList>
            <person name="Chao B."/>
        </authorList>
    </citation>
    <scope>NUCLEOTIDE SEQUENCE</scope>
    <source>
        <strain evidence="1">CB-2022</strain>
    </source>
</reference>
<protein>
    <submittedName>
        <fullName evidence="1">Uncharacterized protein</fullName>
    </submittedName>
</protein>
<gene>
    <name evidence="1" type="ORF">L3Q82_007393</name>
</gene>
<accession>A0ACB8WSV1</accession>
<name>A0ACB8WSV1_9TELE</name>
<evidence type="ECO:0000313" key="2">
    <source>
        <dbReference type="Proteomes" id="UP000831701"/>
    </source>
</evidence>
<keyword evidence="2" id="KW-1185">Reference proteome</keyword>
<sequence length="361" mass="39921">MSPVGALSSTPPRDSKKAGYSVLLFTRPVGTNNSKRPIPNPKAQGSDPLVHRGELQHMAAELGSYKQAHTSLPPLTLEQLQSSGGSSPSQGAGFQSPSHAWRDWVPSRPPPRLLPKPHCTGPSWTFLRVVSLLEGKPTSPFRAEPGRVPWAKTSATRRSPASTNPRPCSSVGPRFGSVACGVGQELYVFGGVRSQENDNPEQRQMMTCKSEFYHDEMRRWMLLDDQTLCIQTSSSFVYGAVPIGASIYVVGDLDTGTSFDYIREFRRSTGTWHRTKPMLPTDLSKTACAALRIANCRLFRLQLSQGMLYDGLNSRRLMSKPPKCLKVYLNDVTPGPSPLSKLIHKVKHKNIINNLIQQSYY</sequence>
<evidence type="ECO:0000313" key="1">
    <source>
        <dbReference type="EMBL" id="KAI3370886.1"/>
    </source>
</evidence>
<proteinExistence type="predicted"/>
<comment type="caution">
    <text evidence="1">The sequence shown here is derived from an EMBL/GenBank/DDBJ whole genome shotgun (WGS) entry which is preliminary data.</text>
</comment>
<dbReference type="Proteomes" id="UP000831701">
    <property type="component" value="Chromosome 6"/>
</dbReference>
<dbReference type="EMBL" id="CM041536">
    <property type="protein sequence ID" value="KAI3370886.1"/>
    <property type="molecule type" value="Genomic_DNA"/>
</dbReference>
<organism evidence="1 2">
    <name type="scientific">Scortum barcoo</name>
    <name type="common">barcoo grunter</name>
    <dbReference type="NCBI Taxonomy" id="214431"/>
    <lineage>
        <taxon>Eukaryota</taxon>
        <taxon>Metazoa</taxon>
        <taxon>Chordata</taxon>
        <taxon>Craniata</taxon>
        <taxon>Vertebrata</taxon>
        <taxon>Euteleostomi</taxon>
        <taxon>Actinopterygii</taxon>
        <taxon>Neopterygii</taxon>
        <taxon>Teleostei</taxon>
        <taxon>Neoteleostei</taxon>
        <taxon>Acanthomorphata</taxon>
        <taxon>Eupercaria</taxon>
        <taxon>Centrarchiformes</taxon>
        <taxon>Terapontoidei</taxon>
        <taxon>Terapontidae</taxon>
        <taxon>Scortum</taxon>
    </lineage>
</organism>